<feature type="compositionally biased region" description="Basic residues" evidence="7">
    <location>
        <begin position="1"/>
        <end position="10"/>
    </location>
</feature>
<dbReference type="RefSeq" id="WP_245763243.1">
    <property type="nucleotide sequence ID" value="NZ_FNYE01000010.1"/>
</dbReference>
<dbReference type="AlphaFoldDB" id="A0A1H6YPI7"/>
<accession>A0A1H6YPI7</accession>
<gene>
    <name evidence="9" type="ORF">SAMN05192539_1010179</name>
</gene>
<dbReference type="GO" id="GO:0015086">
    <property type="term" value="F:cadmium ion transmembrane transporter activity"/>
    <property type="evidence" value="ECO:0007669"/>
    <property type="project" value="TreeGrafter"/>
</dbReference>
<dbReference type="GO" id="GO:0015293">
    <property type="term" value="F:symporter activity"/>
    <property type="evidence" value="ECO:0007669"/>
    <property type="project" value="UniProtKB-KW"/>
</dbReference>
<dbReference type="EMBL" id="FNYE01000010">
    <property type="protein sequence ID" value="SEJ41714.1"/>
    <property type="molecule type" value="Genomic_DNA"/>
</dbReference>
<evidence type="ECO:0000256" key="2">
    <source>
        <dbReference type="ARBA" id="ARBA00022448"/>
    </source>
</evidence>
<feature type="transmembrane region" description="Helical" evidence="8">
    <location>
        <begin position="126"/>
        <end position="146"/>
    </location>
</feature>
<feature type="transmembrane region" description="Helical" evidence="8">
    <location>
        <begin position="345"/>
        <end position="367"/>
    </location>
</feature>
<keyword evidence="10" id="KW-1185">Reference proteome</keyword>
<feature type="region of interest" description="Disordered" evidence="7">
    <location>
        <begin position="1"/>
        <end position="23"/>
    </location>
</feature>
<feature type="transmembrane region" description="Helical" evidence="8">
    <location>
        <begin position="299"/>
        <end position="324"/>
    </location>
</feature>
<dbReference type="GO" id="GO:0005886">
    <property type="term" value="C:plasma membrane"/>
    <property type="evidence" value="ECO:0007669"/>
    <property type="project" value="TreeGrafter"/>
</dbReference>
<feature type="transmembrane region" description="Helical" evidence="8">
    <location>
        <begin position="96"/>
        <end position="114"/>
    </location>
</feature>
<dbReference type="PANTHER" id="PTHR11706:SF33">
    <property type="entry name" value="NATURAL RESISTANCE-ASSOCIATED MACROPHAGE PROTEIN 2"/>
    <property type="match status" value="1"/>
</dbReference>
<reference evidence="10" key="1">
    <citation type="submission" date="2016-10" db="EMBL/GenBank/DDBJ databases">
        <authorList>
            <person name="Varghese N."/>
            <person name="Submissions S."/>
        </authorList>
    </citation>
    <scope>NUCLEOTIDE SEQUENCE [LARGE SCALE GENOMIC DNA]</scope>
    <source>
        <strain evidence="10">LMG 26031</strain>
    </source>
</reference>
<feature type="transmembrane region" description="Helical" evidence="8">
    <location>
        <begin position="373"/>
        <end position="397"/>
    </location>
</feature>
<sequence length="436" mass="47400">MSTTTRRKQNAKGPNETPTRSWAADLGPGLASTASDNDPSGIATYSLAGAQFGYEMLWLCVLSYPSMVAFQLVASRIASLTGKGLTSNMREHYPRIFFYLAVARFLIANVFNIAADAVAMGVAANFLWDGSVPVFAALSTVLSIVLQFTVPYPRYAKFLKWLTLTLFAYAGVMIVAQVSWHSVLIGSLVPHLHWTEHYFSMLMAILGTTISPYLLFSQATQQAEEMRLDPERKQSDEYRHKLDAQFRKVRKDTLIRTAYSNAVGFVIMAATAATLYAYGHDMQHMRDAARVLEPVVHGYASQVLALALIGTALIALPPLAGSAAHAAAGVFEKENEDAALSNRRVALALVAVMLLGGALGVSMVCAQVEPLRILYWGALVNGSTAMPVMFMLVLLSTKHSAVGDLSAHWVLRCLCWLATVCAGAALVSLFVLEWLD</sequence>
<evidence type="ECO:0000313" key="10">
    <source>
        <dbReference type="Proteomes" id="UP000198866"/>
    </source>
</evidence>
<dbReference type="Proteomes" id="UP000198866">
    <property type="component" value="Unassembled WGS sequence"/>
</dbReference>
<keyword evidence="4" id="KW-0769">Symport</keyword>
<dbReference type="STRING" id="667676.SAMN05192539_1010179"/>
<feature type="transmembrane region" description="Helical" evidence="8">
    <location>
        <begin position="409"/>
        <end position="432"/>
    </location>
</feature>
<keyword evidence="2" id="KW-0813">Transport</keyword>
<evidence type="ECO:0000256" key="4">
    <source>
        <dbReference type="ARBA" id="ARBA00022847"/>
    </source>
</evidence>
<dbReference type="PANTHER" id="PTHR11706">
    <property type="entry name" value="SOLUTE CARRIER PROTEIN FAMILY 11 MEMBER"/>
    <property type="match status" value="1"/>
</dbReference>
<organism evidence="9 10">
    <name type="scientific">Paraburkholderia diazotrophica</name>
    <dbReference type="NCBI Taxonomy" id="667676"/>
    <lineage>
        <taxon>Bacteria</taxon>
        <taxon>Pseudomonadati</taxon>
        <taxon>Pseudomonadota</taxon>
        <taxon>Betaproteobacteria</taxon>
        <taxon>Burkholderiales</taxon>
        <taxon>Burkholderiaceae</taxon>
        <taxon>Paraburkholderia</taxon>
    </lineage>
</organism>
<feature type="transmembrane region" description="Helical" evidence="8">
    <location>
        <begin position="158"/>
        <end position="178"/>
    </location>
</feature>
<keyword evidence="6 8" id="KW-0472">Membrane</keyword>
<evidence type="ECO:0000256" key="5">
    <source>
        <dbReference type="ARBA" id="ARBA00022989"/>
    </source>
</evidence>
<evidence type="ECO:0000256" key="1">
    <source>
        <dbReference type="ARBA" id="ARBA00004141"/>
    </source>
</evidence>
<feature type="transmembrane region" description="Helical" evidence="8">
    <location>
        <begin position="258"/>
        <end position="279"/>
    </location>
</feature>
<dbReference type="Pfam" id="PF01566">
    <property type="entry name" value="Nramp"/>
    <property type="match status" value="1"/>
</dbReference>
<evidence type="ECO:0000256" key="3">
    <source>
        <dbReference type="ARBA" id="ARBA00022692"/>
    </source>
</evidence>
<protein>
    <submittedName>
        <fullName evidence="9">NRAMP (Natural resistance-associated macrophage protein) metal ion transporters</fullName>
    </submittedName>
</protein>
<name>A0A1H6YPI7_9BURK</name>
<dbReference type="GO" id="GO:0005384">
    <property type="term" value="F:manganese ion transmembrane transporter activity"/>
    <property type="evidence" value="ECO:0007669"/>
    <property type="project" value="TreeGrafter"/>
</dbReference>
<feature type="transmembrane region" description="Helical" evidence="8">
    <location>
        <begin position="198"/>
        <end position="216"/>
    </location>
</feature>
<evidence type="ECO:0000256" key="6">
    <source>
        <dbReference type="ARBA" id="ARBA00023136"/>
    </source>
</evidence>
<dbReference type="InterPro" id="IPR001046">
    <property type="entry name" value="NRAMP_fam"/>
</dbReference>
<dbReference type="GO" id="GO:0034755">
    <property type="term" value="P:iron ion transmembrane transport"/>
    <property type="evidence" value="ECO:0007669"/>
    <property type="project" value="TreeGrafter"/>
</dbReference>
<keyword evidence="3 8" id="KW-0812">Transmembrane</keyword>
<comment type="subcellular location">
    <subcellularLocation>
        <location evidence="1">Membrane</location>
        <topology evidence="1">Multi-pass membrane protein</topology>
    </subcellularLocation>
</comment>
<evidence type="ECO:0000256" key="7">
    <source>
        <dbReference type="SAM" id="MobiDB-lite"/>
    </source>
</evidence>
<evidence type="ECO:0000313" key="9">
    <source>
        <dbReference type="EMBL" id="SEJ41714.1"/>
    </source>
</evidence>
<evidence type="ECO:0000256" key="8">
    <source>
        <dbReference type="SAM" id="Phobius"/>
    </source>
</evidence>
<proteinExistence type="predicted"/>
<keyword evidence="5 8" id="KW-1133">Transmembrane helix</keyword>